<gene>
    <name evidence="2" type="ORF">FPB0191_00827</name>
</gene>
<keyword evidence="1" id="KW-0812">Transmembrane</keyword>
<dbReference type="HOGENOM" id="CLU_134846_2_0_6"/>
<evidence type="ECO:0000313" key="2">
    <source>
        <dbReference type="EMBL" id="AJA44653.1"/>
    </source>
</evidence>
<evidence type="ECO:0000256" key="1">
    <source>
        <dbReference type="SAM" id="Phobius"/>
    </source>
</evidence>
<dbReference type="STRING" id="1267021.FPB0191_00827"/>
<dbReference type="EMBL" id="CP009056">
    <property type="protein sequence ID" value="AJA44653.1"/>
    <property type="molecule type" value="Genomic_DNA"/>
</dbReference>
<sequence>MSKYIVAILISLIGLLIILVPTFLLPVCSPIEVINGDMHNHTSYKFMKCHWTSQAEIGIGSVILVIGIFMLLMKSHLVRLGMSLSLIVIALLVAAIPTVLIGVCPGETMACHIGTLPGLLLLSMTLLIICSINAFYLKRHN</sequence>
<keyword evidence="1" id="KW-0472">Membrane</keyword>
<feature type="transmembrane region" description="Helical" evidence="1">
    <location>
        <begin position="54"/>
        <end position="72"/>
    </location>
</feature>
<dbReference type="Pfam" id="PF14387">
    <property type="entry name" value="DUF4418"/>
    <property type="match status" value="1"/>
</dbReference>
<keyword evidence="1" id="KW-1133">Transmembrane helix</keyword>
<accession>A0A0A7RZJ1</accession>
<dbReference type="KEGG" id="fpp:FPB0191_00827"/>
<keyword evidence="3" id="KW-1185">Reference proteome</keyword>
<evidence type="ECO:0000313" key="3">
    <source>
        <dbReference type="Proteomes" id="UP000030901"/>
    </source>
</evidence>
<organism evidence="2 3">
    <name type="scientific">Frischella perrara</name>
    <dbReference type="NCBI Taxonomy" id="1267021"/>
    <lineage>
        <taxon>Bacteria</taxon>
        <taxon>Pseudomonadati</taxon>
        <taxon>Pseudomonadota</taxon>
        <taxon>Gammaproteobacteria</taxon>
        <taxon>Orbales</taxon>
        <taxon>Orbaceae</taxon>
        <taxon>Frischella</taxon>
    </lineage>
</organism>
<dbReference type="InterPro" id="IPR025531">
    <property type="entry name" value="DUF4418"/>
</dbReference>
<evidence type="ECO:0008006" key="4">
    <source>
        <dbReference type="Google" id="ProtNLM"/>
    </source>
</evidence>
<name>A0A0A7RZJ1_FRIPE</name>
<dbReference type="RefSeq" id="WP_052236749.1">
    <property type="nucleotide sequence ID" value="NZ_CP009056.1"/>
</dbReference>
<feature type="transmembrane region" description="Helical" evidence="1">
    <location>
        <begin position="84"/>
        <end position="103"/>
    </location>
</feature>
<feature type="transmembrane region" description="Helical" evidence="1">
    <location>
        <begin position="115"/>
        <end position="137"/>
    </location>
</feature>
<dbReference type="OrthoDB" id="3239888at2"/>
<dbReference type="Proteomes" id="UP000030901">
    <property type="component" value="Chromosome"/>
</dbReference>
<reference evidence="2 3" key="1">
    <citation type="journal article" date="2014" name="Appl. Environ. Microbiol.">
        <title>Gut symbionts from distinct hosts exhibit genotoxic activity via divergent colibactin biosynthetic pathways.</title>
        <authorList>
            <person name="Engel P."/>
            <person name="Vizcaino M.I."/>
            <person name="Crawford J.M."/>
        </authorList>
    </citation>
    <scope>NUCLEOTIDE SEQUENCE [LARGE SCALE GENOMIC DNA]</scope>
    <source>
        <strain evidence="2 3">PEB0191</strain>
    </source>
</reference>
<dbReference type="AlphaFoldDB" id="A0A0A7RZJ1"/>
<proteinExistence type="predicted"/>
<protein>
    <recommendedName>
        <fullName evidence="4">DUF4418 domain-containing protein</fullName>
    </recommendedName>
</protein>